<dbReference type="InterPro" id="IPR011009">
    <property type="entry name" value="Kinase-like_dom_sf"/>
</dbReference>
<evidence type="ECO:0000256" key="1">
    <source>
        <dbReference type="ARBA" id="ARBA00023209"/>
    </source>
</evidence>
<keyword evidence="2" id="KW-1208">Phospholipid metabolism</keyword>
<dbReference type="GeneTree" id="ENSGT00950000182939"/>
<evidence type="ECO:0000313" key="7">
    <source>
        <dbReference type="Proteomes" id="UP000001646"/>
    </source>
</evidence>
<protein>
    <recommendedName>
        <fullName evidence="5">ethanolamine kinase</fullName>
        <ecNumber evidence="5">2.7.1.82</ecNumber>
    </recommendedName>
</protein>
<dbReference type="PANTHER" id="PTHR22603">
    <property type="entry name" value="CHOLINE/ETHANOALAMINE KINASE"/>
    <property type="match status" value="1"/>
</dbReference>
<evidence type="ECO:0000256" key="2">
    <source>
        <dbReference type="ARBA" id="ARBA00023264"/>
    </source>
</evidence>
<dbReference type="AlphaFoldDB" id="A0A803TKM6"/>
<keyword evidence="1" id="KW-0444">Lipid biosynthesis</keyword>
<dbReference type="GO" id="GO:0005737">
    <property type="term" value="C:cytoplasm"/>
    <property type="evidence" value="ECO:0000318"/>
    <property type="project" value="GO_Central"/>
</dbReference>
<evidence type="ECO:0000313" key="6">
    <source>
        <dbReference type="Ensembl" id="ENSACAP00000035766.1"/>
    </source>
</evidence>
<dbReference type="Gene3D" id="3.30.200.20">
    <property type="entry name" value="Phosphorylase Kinase, domain 1"/>
    <property type="match status" value="1"/>
</dbReference>
<dbReference type="PANTHER" id="PTHR22603:SF91">
    <property type="entry name" value="ETHANOLAMINE KINASE 1"/>
    <property type="match status" value="1"/>
</dbReference>
<evidence type="ECO:0000256" key="5">
    <source>
        <dbReference type="ARBA" id="ARBA00038874"/>
    </source>
</evidence>
<dbReference type="GO" id="GO:0006646">
    <property type="term" value="P:phosphatidylethanolamine biosynthetic process"/>
    <property type="evidence" value="ECO:0000318"/>
    <property type="project" value="GO_Central"/>
</dbReference>
<dbReference type="Ensembl" id="ENSACAT00000058837.1">
    <property type="protein sequence ID" value="ENSACAP00000035766.1"/>
    <property type="gene ID" value="ENSACAG00000017304.4"/>
</dbReference>
<dbReference type="EC" id="2.7.1.82" evidence="5"/>
<gene>
    <name evidence="6" type="primary">ETNK1</name>
</gene>
<proteinExistence type="inferred from homology"/>
<comment type="similarity">
    <text evidence="4">Belongs to the choline/ethanolamine kinase family.</text>
</comment>
<keyword evidence="1" id="KW-0594">Phospholipid biosynthesis</keyword>
<accession>A0A803TKM6</accession>
<dbReference type="InParanoid" id="A0A803TKM6"/>
<reference evidence="6 7" key="1">
    <citation type="submission" date="2009-12" db="EMBL/GenBank/DDBJ databases">
        <title>The Genome Sequence of Anolis carolinensis (Green Anole Lizard).</title>
        <authorList>
            <consortium name="The Genome Sequencing Platform"/>
            <person name="Di Palma F."/>
            <person name="Alfoldi J."/>
            <person name="Heiman D."/>
            <person name="Young S."/>
            <person name="Grabherr M."/>
            <person name="Johnson J."/>
            <person name="Lander E.S."/>
            <person name="Lindblad-Toh K."/>
        </authorList>
    </citation>
    <scope>NUCLEOTIDE SEQUENCE [LARGE SCALE GENOMIC DNA]</scope>
    <source>
        <strain evidence="6 7">JBL SC #1</strain>
    </source>
</reference>
<evidence type="ECO:0000256" key="3">
    <source>
        <dbReference type="ARBA" id="ARBA00037883"/>
    </source>
</evidence>
<name>A0A803TKM6_ANOCA</name>
<dbReference type="CDD" id="cd05157">
    <property type="entry name" value="ETNK_euk"/>
    <property type="match status" value="1"/>
</dbReference>
<dbReference type="Pfam" id="PF01633">
    <property type="entry name" value="Choline_kinase"/>
    <property type="match status" value="1"/>
</dbReference>
<reference evidence="6" key="2">
    <citation type="submission" date="2025-08" db="UniProtKB">
        <authorList>
            <consortium name="Ensembl"/>
        </authorList>
    </citation>
    <scope>IDENTIFICATION</scope>
</reference>
<organism evidence="6 7">
    <name type="scientific">Anolis carolinensis</name>
    <name type="common">Green anole</name>
    <name type="synonym">American chameleon</name>
    <dbReference type="NCBI Taxonomy" id="28377"/>
    <lineage>
        <taxon>Eukaryota</taxon>
        <taxon>Metazoa</taxon>
        <taxon>Chordata</taxon>
        <taxon>Craniata</taxon>
        <taxon>Vertebrata</taxon>
        <taxon>Euteleostomi</taxon>
        <taxon>Lepidosauria</taxon>
        <taxon>Squamata</taxon>
        <taxon>Bifurcata</taxon>
        <taxon>Unidentata</taxon>
        <taxon>Episquamata</taxon>
        <taxon>Toxicofera</taxon>
        <taxon>Iguania</taxon>
        <taxon>Dactyloidae</taxon>
        <taxon>Anolis</taxon>
    </lineage>
</organism>
<dbReference type="GO" id="GO:0004305">
    <property type="term" value="F:ethanolamine kinase activity"/>
    <property type="evidence" value="ECO:0000318"/>
    <property type="project" value="GO_Central"/>
</dbReference>
<keyword evidence="7" id="KW-1185">Reference proteome</keyword>
<comment type="pathway">
    <text evidence="3">Phospholipid metabolism; phosphatidylethanolamine biosynthesis; phosphatidylethanolamine from ethanolamine: step 1/3.</text>
</comment>
<keyword evidence="1" id="KW-0443">Lipid metabolism</keyword>
<dbReference type="Gene3D" id="3.90.1200.10">
    <property type="match status" value="1"/>
</dbReference>
<sequence>MCVCARESRIAERSPRPFSFLLLLPRPWSRALSVAGCAALVTTTSPPPLLLPPLLLLLRLAPLRPRLFSPFAAAMANYIHVPPGSPEVPKLDIAVKETEPSGGGGGGGGGYRYGALQLLRRLRPDWKPEEVTLKVFTDGITNKLIGCYKGEEVDDVVLVRIYGNKTELLVDREEELKSFRVLQAHGCAPKLYCTFNNGLCYEFMQGEALDPEHVCNPEIFRLIARQLAKIHAIHAHNGWIPKSNLWLKMGKYFSLIPTEFVDKDLHKRFLKDIPNPQILQEEMAWMKERLSNLGSPVVLCHNDLLCKNIIYNGKQGDVQFIDYEYCGYNYLAYDIGNHFNEFAGVSEVDYSLYPSRKLQEKWLRAYLEAYKEYKGFGTDVSEKEVEVLYVQVNQFALVSWTSLVYILEMLPFNAKTKQKNKTDFCQGNVFFCQATCVGIFYVGSLCTPKEAGKRSLSN</sequence>
<dbReference type="Bgee" id="ENSACAG00000017304">
    <property type="expression patterns" value="Expressed in liver and 13 other cell types or tissues"/>
</dbReference>
<dbReference type="SUPFAM" id="SSF56112">
    <property type="entry name" value="Protein kinase-like (PK-like)"/>
    <property type="match status" value="1"/>
</dbReference>
<evidence type="ECO:0000256" key="4">
    <source>
        <dbReference type="ARBA" id="ARBA00038211"/>
    </source>
</evidence>
<reference evidence="6" key="3">
    <citation type="submission" date="2025-09" db="UniProtKB">
        <authorList>
            <consortium name="Ensembl"/>
        </authorList>
    </citation>
    <scope>IDENTIFICATION</scope>
</reference>
<dbReference type="Proteomes" id="UP000001646">
    <property type="component" value="Chromosome 5"/>
</dbReference>
<dbReference type="FunCoup" id="A0A803TKM6">
    <property type="interactions" value="1017"/>
</dbReference>